<dbReference type="EMBL" id="JBHSAC010000045">
    <property type="protein sequence ID" value="MFC3932160.1"/>
    <property type="molecule type" value="Genomic_DNA"/>
</dbReference>
<gene>
    <name evidence="1" type="ORF">ACFOSE_05140</name>
</gene>
<dbReference type="Proteomes" id="UP001595901">
    <property type="component" value="Unassembled WGS sequence"/>
</dbReference>
<comment type="caution">
    <text evidence="1">The sequence shown here is derived from an EMBL/GenBank/DDBJ whole genome shotgun (WGS) entry which is preliminary data.</text>
</comment>
<name>A0ABV8D0Z9_9STRE</name>
<protein>
    <submittedName>
        <fullName evidence="1">Uncharacterized protein</fullName>
    </submittedName>
</protein>
<reference evidence="2" key="1">
    <citation type="journal article" date="2019" name="Int. J. Syst. Evol. Microbiol.">
        <title>The Global Catalogue of Microorganisms (GCM) 10K type strain sequencing project: providing services to taxonomists for standard genome sequencing and annotation.</title>
        <authorList>
            <consortium name="The Broad Institute Genomics Platform"/>
            <consortium name="The Broad Institute Genome Sequencing Center for Infectious Disease"/>
            <person name="Wu L."/>
            <person name="Ma J."/>
        </authorList>
    </citation>
    <scope>NUCLEOTIDE SEQUENCE [LARGE SCALE GENOMIC DNA]</scope>
    <source>
        <strain evidence="2">CCUG 58728</strain>
    </source>
</reference>
<proteinExistence type="predicted"/>
<evidence type="ECO:0000313" key="1">
    <source>
        <dbReference type="EMBL" id="MFC3932160.1"/>
    </source>
</evidence>
<accession>A0ABV8D0Z9</accession>
<dbReference type="RefSeq" id="WP_380431296.1">
    <property type="nucleotide sequence ID" value="NZ_JBHSAC010000045.1"/>
</dbReference>
<keyword evidence="2" id="KW-1185">Reference proteome</keyword>
<evidence type="ECO:0000313" key="2">
    <source>
        <dbReference type="Proteomes" id="UP001595901"/>
    </source>
</evidence>
<organism evidence="1 2">
    <name type="scientific">Streptococcus dentapri</name>
    <dbReference type="NCBI Taxonomy" id="573564"/>
    <lineage>
        <taxon>Bacteria</taxon>
        <taxon>Bacillati</taxon>
        <taxon>Bacillota</taxon>
        <taxon>Bacilli</taxon>
        <taxon>Lactobacillales</taxon>
        <taxon>Streptococcaceae</taxon>
        <taxon>Streptococcus</taxon>
    </lineage>
</organism>
<sequence>MILLCPKEKPPTKLTAKNLGRRLVGVPSISDTFSGAAGTFSALGFHFYYHSTIL</sequence>